<dbReference type="EMBL" id="BJNF01000002">
    <property type="protein sequence ID" value="GEC14356.1"/>
    <property type="molecule type" value="Genomic_DNA"/>
</dbReference>
<gene>
    <name evidence="2" type="ORF">NWI01_02480</name>
</gene>
<evidence type="ECO:0000256" key="1">
    <source>
        <dbReference type="SAM" id="MobiDB-lite"/>
    </source>
</evidence>
<protein>
    <submittedName>
        <fullName evidence="2">Uncharacterized protein</fullName>
    </submittedName>
</protein>
<name>A0A4Y3WAS4_NITWI</name>
<accession>A0A4Y3WAS4</accession>
<feature type="compositionally biased region" description="Basic and acidic residues" evidence="1">
    <location>
        <begin position="7"/>
        <end position="24"/>
    </location>
</feature>
<reference evidence="2 3" key="1">
    <citation type="submission" date="2019-06" db="EMBL/GenBank/DDBJ databases">
        <title>Whole genome shotgun sequence of Nitrobacter winogradskyi NBRC 14297.</title>
        <authorList>
            <person name="Hosoyama A."/>
            <person name="Uohara A."/>
            <person name="Ohji S."/>
            <person name="Ichikawa N."/>
        </authorList>
    </citation>
    <scope>NUCLEOTIDE SEQUENCE [LARGE SCALE GENOMIC DNA]</scope>
    <source>
        <strain evidence="2 3">NBRC 14297</strain>
    </source>
</reference>
<evidence type="ECO:0000313" key="3">
    <source>
        <dbReference type="Proteomes" id="UP000318825"/>
    </source>
</evidence>
<organism evidence="2 3">
    <name type="scientific">Nitrobacter winogradskyi</name>
    <name type="common">Nitrobacter agilis</name>
    <dbReference type="NCBI Taxonomy" id="913"/>
    <lineage>
        <taxon>Bacteria</taxon>
        <taxon>Pseudomonadati</taxon>
        <taxon>Pseudomonadota</taxon>
        <taxon>Alphaproteobacteria</taxon>
        <taxon>Hyphomicrobiales</taxon>
        <taxon>Nitrobacteraceae</taxon>
        <taxon>Nitrobacter</taxon>
    </lineage>
</organism>
<comment type="caution">
    <text evidence="2">The sequence shown here is derived from an EMBL/GenBank/DDBJ whole genome shotgun (WGS) entry which is preliminary data.</text>
</comment>
<proteinExistence type="predicted"/>
<sequence length="61" mass="6651">MQSCGKPTDRGGTDKAETCRRGIDQKILQPRMAAGGPSLHDLENTYQDDGYRCHAQSSLGK</sequence>
<dbReference type="AlphaFoldDB" id="A0A4Y3WAS4"/>
<dbReference type="Proteomes" id="UP000318825">
    <property type="component" value="Unassembled WGS sequence"/>
</dbReference>
<evidence type="ECO:0000313" key="2">
    <source>
        <dbReference type="EMBL" id="GEC14356.1"/>
    </source>
</evidence>
<feature type="region of interest" description="Disordered" evidence="1">
    <location>
        <begin position="1"/>
        <end position="45"/>
    </location>
</feature>